<reference evidence="1 2" key="1">
    <citation type="submission" date="2013-06" db="EMBL/GenBank/DDBJ databases">
        <authorList>
            <person name="Weinstock G."/>
            <person name="Sodergren E."/>
            <person name="Lobos E.A."/>
            <person name="Fulton L."/>
            <person name="Fulton R."/>
            <person name="Courtney L."/>
            <person name="Fronick C."/>
            <person name="O'Laughlin M."/>
            <person name="Godfrey J."/>
            <person name="Wilson R.M."/>
            <person name="Miner T."/>
            <person name="Farmer C."/>
            <person name="Delehaunty K."/>
            <person name="Cordes M."/>
            <person name="Minx P."/>
            <person name="Tomlinson C."/>
            <person name="Chen J."/>
            <person name="Wollam A."/>
            <person name="Pepin K.H."/>
            <person name="Bhonagiri V."/>
            <person name="Zhang X."/>
            <person name="Warren W."/>
            <person name="Mitreva M."/>
            <person name="Mardis E.R."/>
            <person name="Wilson R.K."/>
        </authorList>
    </citation>
    <scope>NUCLEOTIDE SEQUENCE [LARGE SCALE GENOMIC DNA]</scope>
    <source>
        <strain evidence="1 2">F0510</strain>
    </source>
</reference>
<evidence type="ECO:0000313" key="1">
    <source>
        <dbReference type="EMBL" id="ERH21363.1"/>
    </source>
</evidence>
<accession>U1RP11</accession>
<dbReference type="AlphaFoldDB" id="U1RP11"/>
<dbReference type="EMBL" id="AWSD01000070">
    <property type="protein sequence ID" value="ERH21363.1"/>
    <property type="molecule type" value="Genomic_DNA"/>
</dbReference>
<protein>
    <submittedName>
        <fullName evidence="1">Uncharacterized protein</fullName>
    </submittedName>
</protein>
<dbReference type="Proteomes" id="UP000016498">
    <property type="component" value="Unassembled WGS sequence"/>
</dbReference>
<gene>
    <name evidence="1" type="ORF">HMPREF1549_00746</name>
</gene>
<comment type="caution">
    <text evidence="1">The sequence shown here is derived from an EMBL/GenBank/DDBJ whole genome shotgun (WGS) entry which is preliminary data.</text>
</comment>
<evidence type="ECO:0000313" key="2">
    <source>
        <dbReference type="Proteomes" id="UP000016498"/>
    </source>
</evidence>
<proteinExistence type="predicted"/>
<sequence>MRAEQGVRVQICSKGACGSMRLLTKPRNHGVSFVYPNWGGAFAADLDTAQQILASRAAYGASVPGSRPS</sequence>
<dbReference type="HOGENOM" id="CLU_2766589_0_0_11"/>
<name>U1RP11_9ACTO</name>
<organism evidence="1 2">
    <name type="scientific">Actinomyces johnsonii F0510</name>
    <dbReference type="NCBI Taxonomy" id="1227262"/>
    <lineage>
        <taxon>Bacteria</taxon>
        <taxon>Bacillati</taxon>
        <taxon>Actinomycetota</taxon>
        <taxon>Actinomycetes</taxon>
        <taxon>Actinomycetales</taxon>
        <taxon>Actinomycetaceae</taxon>
        <taxon>Actinomyces</taxon>
    </lineage>
</organism>